<dbReference type="InterPro" id="IPR049163">
    <property type="entry name" value="Pif1-like_2B_dom"/>
</dbReference>
<dbReference type="GO" id="GO:0005524">
    <property type="term" value="F:ATP binding"/>
    <property type="evidence" value="ECO:0007669"/>
    <property type="project" value="UniProtKB-KW"/>
</dbReference>
<evidence type="ECO:0000256" key="2">
    <source>
        <dbReference type="SAM" id="MobiDB-lite"/>
    </source>
</evidence>
<dbReference type="GO" id="GO:0006310">
    <property type="term" value="P:DNA recombination"/>
    <property type="evidence" value="ECO:0007669"/>
    <property type="project" value="UniProtKB-KW"/>
</dbReference>
<sequence>MATTAVLSGSLYLRNGCLGSSGRGPWLYDVSIPVDVDDNQNDIFGHLSLFTRCGDAPPAEGLYYLAATIALHDEQCASYPVVEESAAAYSRLCKWSGEPYHRQHRLRYKAFPTRYLSIRHYRDVDFMKTVVPSPTMPISVMGELGDFDDGHLCLTIFEYSSGALPTWSGSTMRAAGCSSKKITATTTRASGSKPDEDDVEEELSQMKRKHLQSKKDSLAVKKRAVVSEAADVCNDDDDGFTKEVDTSIGVSGGFTEFPVSSHGPPAISITGRTYHLLRDAALPNHSIHWFLYDERARENCAHQFNISSTIIQAITDDLRMVNLAEQITLIVGTSALATMLYERACTAHFMFGIPVSDNNIGLHSLIPLHSARAQLIDSTALIIWDELPMVNKAVFEAVHHLCAEIKHSSRPFGGIPFIGLSDFRQVAPVISGSGPSATVDVSIKSSYLWNTFKITSLTLPIRSAQDPDYTAFVDFIGEDYNHNHTSLNLLSSVSTLHEAVDFLFPPHILSEPDLCLQRAFLTPKNIFVDEFNDIMLDRLPGDTITYYSSDSLKENEDQPIHTLDATPNYLATLEYHGVPPHFLHLKVGAICTIQRNLSVEKGLVCNSHVVVHALHQQFVEVCVLHNVGHLSTAETFCIPRITFTFTPPHSSWTVYRHQFPLCLAYATTFHGCQGLTLDCTILDLRTSVFAHGQLYTALSRVRNRLSCHILFPSENTNNTTENVVY</sequence>
<evidence type="ECO:0000313" key="6">
    <source>
        <dbReference type="Proteomes" id="UP000092993"/>
    </source>
</evidence>
<reference evidence="5 6" key="1">
    <citation type="submission" date="2016-03" db="EMBL/GenBank/DDBJ databases">
        <title>Whole genome sequencing of Grifola frondosa 9006-11.</title>
        <authorList>
            <person name="Min B."/>
            <person name="Park H."/>
            <person name="Kim J.-G."/>
            <person name="Cho H."/>
            <person name="Oh Y.-L."/>
            <person name="Kong W.-S."/>
            <person name="Choi I.-G."/>
        </authorList>
    </citation>
    <scope>NUCLEOTIDE SEQUENCE [LARGE SCALE GENOMIC DNA]</scope>
    <source>
        <strain evidence="5 6">9006-11</strain>
    </source>
</reference>
<keyword evidence="1" id="KW-0378">Hydrolase</keyword>
<keyword evidence="1" id="KW-0233">DNA recombination</keyword>
<dbReference type="GO" id="GO:0000723">
    <property type="term" value="P:telomere maintenance"/>
    <property type="evidence" value="ECO:0007669"/>
    <property type="project" value="InterPro"/>
</dbReference>
<evidence type="ECO:0000256" key="1">
    <source>
        <dbReference type="RuleBase" id="RU363044"/>
    </source>
</evidence>
<comment type="caution">
    <text evidence="5">The sequence shown here is derived from an EMBL/GenBank/DDBJ whole genome shotgun (WGS) entry which is preliminary data.</text>
</comment>
<feature type="domain" description="DNA helicase Pif1-like 2B" evidence="4">
    <location>
        <begin position="569"/>
        <end position="606"/>
    </location>
</feature>
<gene>
    <name evidence="5" type="primary">pif1_4</name>
    <name evidence="5" type="ORF">A0H81_00635</name>
</gene>
<name>A0A1C7MT96_GRIFR</name>
<dbReference type="GO" id="GO:0006281">
    <property type="term" value="P:DNA repair"/>
    <property type="evidence" value="ECO:0007669"/>
    <property type="project" value="UniProtKB-KW"/>
</dbReference>
<feature type="region of interest" description="Disordered" evidence="2">
    <location>
        <begin position="185"/>
        <end position="204"/>
    </location>
</feature>
<dbReference type="Gene3D" id="3.40.50.300">
    <property type="entry name" value="P-loop containing nucleotide triphosphate hydrolases"/>
    <property type="match status" value="1"/>
</dbReference>
<comment type="catalytic activity">
    <reaction evidence="1">
        <text>ATP + H2O = ADP + phosphate + H(+)</text>
        <dbReference type="Rhea" id="RHEA:13065"/>
        <dbReference type="ChEBI" id="CHEBI:15377"/>
        <dbReference type="ChEBI" id="CHEBI:15378"/>
        <dbReference type="ChEBI" id="CHEBI:30616"/>
        <dbReference type="ChEBI" id="CHEBI:43474"/>
        <dbReference type="ChEBI" id="CHEBI:456216"/>
        <dbReference type="EC" id="5.6.2.3"/>
    </reaction>
</comment>
<organism evidence="5 6">
    <name type="scientific">Grifola frondosa</name>
    <name type="common">Maitake</name>
    <name type="synonym">Polyporus frondosus</name>
    <dbReference type="NCBI Taxonomy" id="5627"/>
    <lineage>
        <taxon>Eukaryota</taxon>
        <taxon>Fungi</taxon>
        <taxon>Dikarya</taxon>
        <taxon>Basidiomycota</taxon>
        <taxon>Agaricomycotina</taxon>
        <taxon>Agaricomycetes</taxon>
        <taxon>Polyporales</taxon>
        <taxon>Grifolaceae</taxon>
        <taxon>Grifola</taxon>
    </lineage>
</organism>
<dbReference type="PANTHER" id="PTHR10492">
    <property type="match status" value="1"/>
</dbReference>
<dbReference type="Pfam" id="PF21530">
    <property type="entry name" value="Pif1_2B_dom"/>
    <property type="match status" value="1"/>
</dbReference>
<feature type="domain" description="DNA helicase Pif1-like DEAD-box helicase" evidence="3">
    <location>
        <begin position="311"/>
        <end position="466"/>
    </location>
</feature>
<proteinExistence type="inferred from homology"/>
<dbReference type="SUPFAM" id="SSF52540">
    <property type="entry name" value="P-loop containing nucleoside triphosphate hydrolases"/>
    <property type="match status" value="1"/>
</dbReference>
<dbReference type="Pfam" id="PF05970">
    <property type="entry name" value="PIF1"/>
    <property type="match status" value="1"/>
</dbReference>
<dbReference type="AlphaFoldDB" id="A0A1C7MT96"/>
<dbReference type="Proteomes" id="UP000092993">
    <property type="component" value="Unassembled WGS sequence"/>
</dbReference>
<dbReference type="OrthoDB" id="3353471at2759"/>
<keyword evidence="1" id="KW-0227">DNA damage</keyword>
<evidence type="ECO:0000259" key="4">
    <source>
        <dbReference type="Pfam" id="PF21530"/>
    </source>
</evidence>
<keyword evidence="1 5" id="KW-0347">Helicase</keyword>
<keyword evidence="1" id="KW-0234">DNA repair</keyword>
<evidence type="ECO:0000313" key="5">
    <source>
        <dbReference type="EMBL" id="OBZ79596.1"/>
    </source>
</evidence>
<dbReference type="STRING" id="5627.A0A1C7MT96"/>
<dbReference type="CDD" id="cd18809">
    <property type="entry name" value="SF1_C_RecD"/>
    <property type="match status" value="1"/>
</dbReference>
<accession>A0A1C7MT96</accession>
<dbReference type="InterPro" id="IPR027417">
    <property type="entry name" value="P-loop_NTPase"/>
</dbReference>
<evidence type="ECO:0000259" key="3">
    <source>
        <dbReference type="Pfam" id="PF05970"/>
    </source>
</evidence>
<keyword evidence="6" id="KW-1185">Reference proteome</keyword>
<keyword evidence="1" id="KW-0547">Nucleotide-binding</keyword>
<comment type="similarity">
    <text evidence="1">Belongs to the helicase family.</text>
</comment>
<dbReference type="EC" id="5.6.2.3" evidence="1"/>
<dbReference type="EMBL" id="LUGG01000001">
    <property type="protein sequence ID" value="OBZ79596.1"/>
    <property type="molecule type" value="Genomic_DNA"/>
</dbReference>
<dbReference type="InterPro" id="IPR010285">
    <property type="entry name" value="DNA_helicase_pif1-like_DEAD"/>
</dbReference>
<protein>
    <recommendedName>
        <fullName evidence="1">ATP-dependent DNA helicase</fullName>
        <ecNumber evidence="1">5.6.2.3</ecNumber>
    </recommendedName>
</protein>
<dbReference type="GO" id="GO:0016887">
    <property type="term" value="F:ATP hydrolysis activity"/>
    <property type="evidence" value="ECO:0007669"/>
    <property type="project" value="RHEA"/>
</dbReference>
<dbReference type="GO" id="GO:0043139">
    <property type="term" value="F:5'-3' DNA helicase activity"/>
    <property type="evidence" value="ECO:0007669"/>
    <property type="project" value="UniProtKB-EC"/>
</dbReference>
<comment type="cofactor">
    <cofactor evidence="1">
        <name>Mg(2+)</name>
        <dbReference type="ChEBI" id="CHEBI:18420"/>
    </cofactor>
</comment>
<keyword evidence="1" id="KW-0067">ATP-binding</keyword>